<reference evidence="1" key="1">
    <citation type="submission" date="2018-02" db="EMBL/GenBank/DDBJ databases">
        <title>Rhizophora mucronata_Transcriptome.</title>
        <authorList>
            <person name="Meera S.P."/>
            <person name="Sreeshan A."/>
            <person name="Augustine A."/>
        </authorList>
    </citation>
    <scope>NUCLEOTIDE SEQUENCE</scope>
    <source>
        <tissue evidence="1">Leaf</tissue>
    </source>
</reference>
<sequence length="90" mass="10353">MLIVRPMCTCWGLVNRCIILLHRRVCFEIVQLGHSHCIQATATRVRANFALWTYILWAQRIQKCSTPNVEVLLCLDMSCGLLAIHQMARV</sequence>
<accession>A0A2P2LV55</accession>
<dbReference type="EMBL" id="GGEC01041351">
    <property type="protein sequence ID" value="MBX21835.1"/>
    <property type="molecule type" value="Transcribed_RNA"/>
</dbReference>
<protein>
    <submittedName>
        <fullName evidence="1">Uncharacterized protein</fullName>
    </submittedName>
</protein>
<dbReference type="AlphaFoldDB" id="A0A2P2LV55"/>
<proteinExistence type="predicted"/>
<organism evidence="1">
    <name type="scientific">Rhizophora mucronata</name>
    <name type="common">Asiatic mangrove</name>
    <dbReference type="NCBI Taxonomy" id="61149"/>
    <lineage>
        <taxon>Eukaryota</taxon>
        <taxon>Viridiplantae</taxon>
        <taxon>Streptophyta</taxon>
        <taxon>Embryophyta</taxon>
        <taxon>Tracheophyta</taxon>
        <taxon>Spermatophyta</taxon>
        <taxon>Magnoliopsida</taxon>
        <taxon>eudicotyledons</taxon>
        <taxon>Gunneridae</taxon>
        <taxon>Pentapetalae</taxon>
        <taxon>rosids</taxon>
        <taxon>fabids</taxon>
        <taxon>Malpighiales</taxon>
        <taxon>Rhizophoraceae</taxon>
        <taxon>Rhizophora</taxon>
    </lineage>
</organism>
<name>A0A2P2LV55_RHIMU</name>
<evidence type="ECO:0000313" key="1">
    <source>
        <dbReference type="EMBL" id="MBX21835.1"/>
    </source>
</evidence>